<reference evidence="1 2" key="1">
    <citation type="submission" date="2020-08" db="EMBL/GenBank/DDBJ databases">
        <title>Genomic Encyclopedia of Type Strains, Phase IV (KMG-IV): sequencing the most valuable type-strain genomes for metagenomic binning, comparative biology and taxonomic classification.</title>
        <authorList>
            <person name="Goeker M."/>
        </authorList>
    </citation>
    <scope>NUCLEOTIDE SEQUENCE [LARGE SCALE GENOMIC DNA]</scope>
    <source>
        <strain evidence="1 2">DSM 103377</strain>
    </source>
</reference>
<comment type="caution">
    <text evidence="1">The sequence shown here is derived from an EMBL/GenBank/DDBJ whole genome shotgun (WGS) entry which is preliminary data.</text>
</comment>
<sequence length="277" mass="30472">MTKLPTIAGLWVGSDLTWLEQLCLQSFLDHGHPVILYTLGPVGGIPGGVIQRPAEDVYGPPPFDISDNDRQRVAVYSDLFRLHLMRDTAHIWADLDALCTRAIDFDTTYLFAEPNGPTTPIGILRLPSASPALAGMLDYVLSPNPTQPWRGAKRHRANAERIARGERWGIESLPWGCAGPRAMTHFLTQTGEVAHALPSHVFYPLGVDQLWMLHDPNVIDPEVERTGSHSVHIYGHQKKLLANRAGGLPVPGSYLDRKCAAHGIVPTDAPIVPLVWM</sequence>
<dbReference type="Proteomes" id="UP000553766">
    <property type="component" value="Unassembled WGS sequence"/>
</dbReference>
<gene>
    <name evidence="1" type="ORF">FHS89_002743</name>
</gene>
<accession>A0A840WRN7</accession>
<evidence type="ECO:0000313" key="1">
    <source>
        <dbReference type="EMBL" id="MBB5516703.1"/>
    </source>
</evidence>
<organism evidence="1 2">
    <name type="scientific">Rubricella aquisinus</name>
    <dbReference type="NCBI Taxonomy" id="2028108"/>
    <lineage>
        <taxon>Bacteria</taxon>
        <taxon>Pseudomonadati</taxon>
        <taxon>Pseudomonadota</taxon>
        <taxon>Alphaproteobacteria</taxon>
        <taxon>Rhodobacterales</taxon>
        <taxon>Paracoccaceae</taxon>
        <taxon>Rubricella</taxon>
    </lineage>
</organism>
<dbReference type="AlphaFoldDB" id="A0A840WRN7"/>
<proteinExistence type="predicted"/>
<protein>
    <submittedName>
        <fullName evidence="1">Uncharacterized protein</fullName>
    </submittedName>
</protein>
<dbReference type="EMBL" id="JACIJS010000008">
    <property type="protein sequence ID" value="MBB5516703.1"/>
    <property type="molecule type" value="Genomic_DNA"/>
</dbReference>
<name>A0A840WRN7_9RHOB</name>
<keyword evidence="2" id="KW-1185">Reference proteome</keyword>
<dbReference type="RefSeq" id="WP_184012576.1">
    <property type="nucleotide sequence ID" value="NZ_JACIJS010000008.1"/>
</dbReference>
<evidence type="ECO:0000313" key="2">
    <source>
        <dbReference type="Proteomes" id="UP000553766"/>
    </source>
</evidence>